<comment type="similarity">
    <text evidence="2">Belongs to the wax synthase family.</text>
</comment>
<comment type="caution">
    <text evidence="10">The sequence shown here is derived from an EMBL/GenBank/DDBJ whole genome shotgun (WGS) entry which is preliminary data.</text>
</comment>
<evidence type="ECO:0000256" key="8">
    <source>
        <dbReference type="SAM" id="SignalP"/>
    </source>
</evidence>
<feature type="transmembrane region" description="Helical" evidence="7">
    <location>
        <begin position="331"/>
        <end position="352"/>
    </location>
</feature>
<gene>
    <name evidence="10" type="ORF">D9619_011606</name>
</gene>
<protein>
    <recommendedName>
        <fullName evidence="9">Wax synthase domain-containing protein</fullName>
    </recommendedName>
</protein>
<evidence type="ECO:0000313" key="10">
    <source>
        <dbReference type="EMBL" id="KAF5328772.1"/>
    </source>
</evidence>
<dbReference type="Proteomes" id="UP000567179">
    <property type="component" value="Unassembled WGS sequence"/>
</dbReference>
<keyword evidence="6 7" id="KW-0472">Membrane</keyword>
<keyword evidence="3" id="KW-0808">Transferase</keyword>
<evidence type="ECO:0000313" key="11">
    <source>
        <dbReference type="Proteomes" id="UP000567179"/>
    </source>
</evidence>
<evidence type="ECO:0000256" key="3">
    <source>
        <dbReference type="ARBA" id="ARBA00022679"/>
    </source>
</evidence>
<dbReference type="Pfam" id="PF13813">
    <property type="entry name" value="MBOAT_2"/>
    <property type="match status" value="1"/>
</dbReference>
<evidence type="ECO:0000256" key="2">
    <source>
        <dbReference type="ARBA" id="ARBA00007282"/>
    </source>
</evidence>
<dbReference type="PANTHER" id="PTHR31595">
    <property type="entry name" value="LONG-CHAIN-ALCOHOL O-FATTY-ACYLTRANSFERASE 3-RELATED"/>
    <property type="match status" value="1"/>
</dbReference>
<dbReference type="GO" id="GO:0008374">
    <property type="term" value="F:O-acyltransferase activity"/>
    <property type="evidence" value="ECO:0007669"/>
    <property type="project" value="InterPro"/>
</dbReference>
<dbReference type="PANTHER" id="PTHR31595:SF67">
    <property type="entry name" value="WAX SYNTHASE DOMAIN-CONTAINING PROTEIN"/>
    <property type="match status" value="1"/>
</dbReference>
<dbReference type="GO" id="GO:0016020">
    <property type="term" value="C:membrane"/>
    <property type="evidence" value="ECO:0007669"/>
    <property type="project" value="UniProtKB-SubCell"/>
</dbReference>
<dbReference type="EMBL" id="JAACJJ010000003">
    <property type="protein sequence ID" value="KAF5328772.1"/>
    <property type="molecule type" value="Genomic_DNA"/>
</dbReference>
<dbReference type="GO" id="GO:0006629">
    <property type="term" value="P:lipid metabolic process"/>
    <property type="evidence" value="ECO:0007669"/>
    <property type="project" value="InterPro"/>
</dbReference>
<feature type="transmembrane region" description="Helical" evidence="7">
    <location>
        <begin position="269"/>
        <end position="287"/>
    </location>
</feature>
<evidence type="ECO:0000259" key="9">
    <source>
        <dbReference type="Pfam" id="PF13813"/>
    </source>
</evidence>
<reference evidence="10 11" key="1">
    <citation type="journal article" date="2020" name="ISME J.">
        <title>Uncovering the hidden diversity of litter-decomposition mechanisms in mushroom-forming fungi.</title>
        <authorList>
            <person name="Floudas D."/>
            <person name="Bentzer J."/>
            <person name="Ahren D."/>
            <person name="Johansson T."/>
            <person name="Persson P."/>
            <person name="Tunlid A."/>
        </authorList>
    </citation>
    <scope>NUCLEOTIDE SEQUENCE [LARGE SCALE GENOMIC DNA]</scope>
    <source>
        <strain evidence="10 11">CBS 101986</strain>
    </source>
</reference>
<feature type="transmembrane region" description="Helical" evidence="7">
    <location>
        <begin position="34"/>
        <end position="53"/>
    </location>
</feature>
<evidence type="ECO:0000256" key="4">
    <source>
        <dbReference type="ARBA" id="ARBA00022692"/>
    </source>
</evidence>
<feature type="chain" id="PRO_5034897685" description="Wax synthase domain-containing protein" evidence="8">
    <location>
        <begin position="27"/>
        <end position="387"/>
    </location>
</feature>
<keyword evidence="5 7" id="KW-1133">Transmembrane helix</keyword>
<feature type="signal peptide" evidence="8">
    <location>
        <begin position="1"/>
        <end position="26"/>
    </location>
</feature>
<keyword evidence="4 7" id="KW-0812">Transmembrane</keyword>
<dbReference type="InterPro" id="IPR032805">
    <property type="entry name" value="Wax_synthase_dom"/>
</dbReference>
<evidence type="ECO:0000256" key="5">
    <source>
        <dbReference type="ARBA" id="ARBA00022989"/>
    </source>
</evidence>
<feature type="domain" description="Wax synthase" evidence="9">
    <location>
        <begin position="219"/>
        <end position="304"/>
    </location>
</feature>
<keyword evidence="8" id="KW-0732">Signal</keyword>
<evidence type="ECO:0000256" key="7">
    <source>
        <dbReference type="SAM" id="Phobius"/>
    </source>
</evidence>
<organism evidence="10 11">
    <name type="scientific">Psilocybe cf. subviscida</name>
    <dbReference type="NCBI Taxonomy" id="2480587"/>
    <lineage>
        <taxon>Eukaryota</taxon>
        <taxon>Fungi</taxon>
        <taxon>Dikarya</taxon>
        <taxon>Basidiomycota</taxon>
        <taxon>Agaricomycotina</taxon>
        <taxon>Agaricomycetes</taxon>
        <taxon>Agaricomycetidae</taxon>
        <taxon>Agaricales</taxon>
        <taxon>Agaricineae</taxon>
        <taxon>Strophariaceae</taxon>
        <taxon>Psilocybe</taxon>
    </lineage>
</organism>
<evidence type="ECO:0000256" key="6">
    <source>
        <dbReference type="ARBA" id="ARBA00023136"/>
    </source>
</evidence>
<sequence length="387" mass="44069">MRGKADLNRGFIPLLFVLIIVARAHGGGMNAKLNWAFMLPITVISLYYIFFTASTNTNDDYKTAQTVCNLFFIACDYILLRDRQPELHQIGQNIPTSQMSFLQRLQAGFSLLMSPRNIGWSSQPTNHIRWTPPNTSRSRFIITGLKWLCFQGLVYDATSVIAHSFPMYGQGGMSFAECGWFWRTTIWLNIFGVAAAMSILYTMLSLVIVGLGINTPQDWPPFFGNVFEAYTVRKCWGKVWHQLLRKIVTTHGNALADMLGLPRKSKITTYFKLYVAFFMSGIIHYAGDYSLFQDWSGRSLHFFVHQATAIMLEDAIIGIAKRIGSTSTTPITKLIGFCWVFIWFTISVPYWLESTAHAGIFNDSTPDVSLVQYLWKRQWKVSKGMFV</sequence>
<proteinExistence type="inferred from homology"/>
<dbReference type="AlphaFoldDB" id="A0A8H5BSK4"/>
<keyword evidence="11" id="KW-1185">Reference proteome</keyword>
<dbReference type="InterPro" id="IPR044851">
    <property type="entry name" value="Wax_synthase"/>
</dbReference>
<name>A0A8H5BSK4_9AGAR</name>
<dbReference type="OrthoDB" id="1077582at2759"/>
<comment type="subcellular location">
    <subcellularLocation>
        <location evidence="1">Membrane</location>
        <topology evidence="1">Multi-pass membrane protein</topology>
    </subcellularLocation>
</comment>
<accession>A0A8H5BSK4</accession>
<feature type="transmembrane region" description="Helical" evidence="7">
    <location>
        <begin position="186"/>
        <end position="213"/>
    </location>
</feature>
<evidence type="ECO:0000256" key="1">
    <source>
        <dbReference type="ARBA" id="ARBA00004141"/>
    </source>
</evidence>